<name>A0ABY4YSQ9_9MICO</name>
<accession>A0ABY4YSQ9</accession>
<sequence length="144" mass="16035">MSMVKWAELSLQADARTAVVGLDLDHQDVQKGDLLLCISVGYRGENVSLEHYNWLYSDRLDTKFSYIEPSAEGKYISPEFHSEHPFDVVTLSLVPWSRRARQRPQLLGGVASGWFQVSSATLHGLGHGMDVATLTGFKLEAKEA</sequence>
<protein>
    <submittedName>
        <fullName evidence="1">Uncharacterized protein</fullName>
    </submittedName>
</protein>
<organism evidence="1 2">
    <name type="scientific">Ornithinimicrobium faecis</name>
    <dbReference type="NCBI Taxonomy" id="2934158"/>
    <lineage>
        <taxon>Bacteria</taxon>
        <taxon>Bacillati</taxon>
        <taxon>Actinomycetota</taxon>
        <taxon>Actinomycetes</taxon>
        <taxon>Micrococcales</taxon>
        <taxon>Ornithinimicrobiaceae</taxon>
        <taxon>Ornithinimicrobium</taxon>
    </lineage>
</organism>
<evidence type="ECO:0000313" key="1">
    <source>
        <dbReference type="EMBL" id="USQ79809.1"/>
    </source>
</evidence>
<dbReference type="EMBL" id="CP099489">
    <property type="protein sequence ID" value="USQ79809.1"/>
    <property type="molecule type" value="Genomic_DNA"/>
</dbReference>
<reference evidence="1" key="1">
    <citation type="submission" date="2022-06" db="EMBL/GenBank/DDBJ databases">
        <title>Ornithinimicrobium HY1793.</title>
        <authorList>
            <person name="Huang Y."/>
        </authorList>
    </citation>
    <scope>NUCLEOTIDE SEQUENCE</scope>
    <source>
        <strain evidence="1">HY1793</strain>
    </source>
</reference>
<keyword evidence="2" id="KW-1185">Reference proteome</keyword>
<dbReference type="Proteomes" id="UP001056455">
    <property type="component" value="Chromosome"/>
</dbReference>
<evidence type="ECO:0000313" key="2">
    <source>
        <dbReference type="Proteomes" id="UP001056455"/>
    </source>
</evidence>
<dbReference type="RefSeq" id="WP_252592913.1">
    <property type="nucleotide sequence ID" value="NZ_CP099489.1"/>
</dbReference>
<gene>
    <name evidence="1" type="ORF">NF556_19830</name>
</gene>
<proteinExistence type="predicted"/>